<evidence type="ECO:0000256" key="1">
    <source>
        <dbReference type="ARBA" id="ARBA00022729"/>
    </source>
</evidence>
<dbReference type="EC" id="3.4.-.-" evidence="5"/>
<dbReference type="InterPro" id="IPR011055">
    <property type="entry name" value="Dup_hybrid_motif"/>
</dbReference>
<dbReference type="EMBL" id="JBBUTF010000035">
    <property type="protein sequence ID" value="MEK8028990.1"/>
    <property type="molecule type" value="Genomic_DNA"/>
</dbReference>
<keyword evidence="1" id="KW-0732">Signal</keyword>
<evidence type="ECO:0000259" key="4">
    <source>
        <dbReference type="Pfam" id="PF01551"/>
    </source>
</evidence>
<dbReference type="PANTHER" id="PTHR21666">
    <property type="entry name" value="PEPTIDASE-RELATED"/>
    <property type="match status" value="1"/>
</dbReference>
<feature type="coiled-coil region" evidence="2">
    <location>
        <begin position="73"/>
        <end position="100"/>
    </location>
</feature>
<name>A0ABU9BGB3_9BURK</name>
<evidence type="ECO:0000256" key="3">
    <source>
        <dbReference type="SAM" id="Phobius"/>
    </source>
</evidence>
<evidence type="ECO:0000313" key="6">
    <source>
        <dbReference type="Proteomes" id="UP001368500"/>
    </source>
</evidence>
<proteinExistence type="predicted"/>
<keyword evidence="3" id="KW-1133">Transmembrane helix</keyword>
<dbReference type="InterPro" id="IPR050570">
    <property type="entry name" value="Cell_wall_metabolism_enzyme"/>
</dbReference>
<keyword evidence="5" id="KW-0378">Hydrolase</keyword>
<keyword evidence="3" id="KW-0812">Transmembrane</keyword>
<feature type="transmembrane region" description="Helical" evidence="3">
    <location>
        <begin position="20"/>
        <end position="44"/>
    </location>
</feature>
<feature type="domain" description="M23ase beta-sheet core" evidence="4">
    <location>
        <begin position="202"/>
        <end position="296"/>
    </location>
</feature>
<dbReference type="SUPFAM" id="SSF51261">
    <property type="entry name" value="Duplicated hybrid motif"/>
    <property type="match status" value="1"/>
</dbReference>
<comment type="caution">
    <text evidence="5">The sequence shown here is derived from an EMBL/GenBank/DDBJ whole genome shotgun (WGS) entry which is preliminary data.</text>
</comment>
<dbReference type="PANTHER" id="PTHR21666:SF289">
    <property type="entry name" value="L-ALA--D-GLU ENDOPEPTIDASE"/>
    <property type="match status" value="1"/>
</dbReference>
<keyword evidence="3" id="KW-0472">Membrane</keyword>
<dbReference type="Proteomes" id="UP001368500">
    <property type="component" value="Unassembled WGS sequence"/>
</dbReference>
<evidence type="ECO:0000313" key="5">
    <source>
        <dbReference type="EMBL" id="MEK8028990.1"/>
    </source>
</evidence>
<dbReference type="Pfam" id="PF01551">
    <property type="entry name" value="Peptidase_M23"/>
    <property type="match status" value="1"/>
</dbReference>
<dbReference type="Gene3D" id="2.70.70.10">
    <property type="entry name" value="Glucose Permease (Domain IIA)"/>
    <property type="match status" value="1"/>
</dbReference>
<dbReference type="GO" id="GO:0016787">
    <property type="term" value="F:hydrolase activity"/>
    <property type="evidence" value="ECO:0007669"/>
    <property type="project" value="UniProtKB-KW"/>
</dbReference>
<dbReference type="CDD" id="cd12797">
    <property type="entry name" value="M23_peptidase"/>
    <property type="match status" value="1"/>
</dbReference>
<organism evidence="5 6">
    <name type="scientific">Pseudaquabacterium rugosum</name>
    <dbReference type="NCBI Taxonomy" id="2984194"/>
    <lineage>
        <taxon>Bacteria</taxon>
        <taxon>Pseudomonadati</taxon>
        <taxon>Pseudomonadota</taxon>
        <taxon>Betaproteobacteria</taxon>
        <taxon>Burkholderiales</taxon>
        <taxon>Sphaerotilaceae</taxon>
        <taxon>Pseudaquabacterium</taxon>
    </lineage>
</organism>
<reference evidence="5 6" key="1">
    <citation type="submission" date="2024-04" db="EMBL/GenBank/DDBJ databases">
        <title>Novel species of the genus Ideonella isolated from streams.</title>
        <authorList>
            <person name="Lu H."/>
        </authorList>
    </citation>
    <scope>NUCLEOTIDE SEQUENCE [LARGE SCALE GENOMIC DNA]</scope>
    <source>
        <strain evidence="5 6">BYS139W</strain>
    </source>
</reference>
<accession>A0ABU9BGB3</accession>
<protein>
    <submittedName>
        <fullName evidence="5">M23 family metallopeptidase</fullName>
        <ecNumber evidence="5">3.4.-.-</ecNumber>
    </submittedName>
</protein>
<gene>
    <name evidence="5" type="ORF">AACH11_23785</name>
</gene>
<keyword evidence="6" id="KW-1185">Reference proteome</keyword>
<dbReference type="InterPro" id="IPR016047">
    <property type="entry name" value="M23ase_b-sheet_dom"/>
</dbReference>
<sequence>MQLIWLSGPTSRVLTVSVGLKTVLCSVAALAVTLVALGGVLQLLGIRIAVDVRPELARSLGGVTSASEQQRVEQQLREQLTRVQGRVDALSGQLQQLEQTKQAMVGLIGDPPPVAPPAAGRGGPLRRLLALDWFAPRAVDGLVRLDEQSQGLSQRSQQLQQLWQAELQVLQALPLRAPIDAAHERSSDFGVRRDPFTGGFARHEGIDFVAPAGTPVQATAAGTVVTAEASGAYGLLVEIDHGHGLSTRYAHNSRLEVTRGQAVQAGQLVSRLGSTGRSTGPHLHYEVRIDGRAIDPGAREVLQATRGLQRQRTLALMED</sequence>
<dbReference type="RefSeq" id="WP_341376777.1">
    <property type="nucleotide sequence ID" value="NZ_JBBUTF010000035.1"/>
</dbReference>
<keyword evidence="2" id="KW-0175">Coiled coil</keyword>
<evidence type="ECO:0000256" key="2">
    <source>
        <dbReference type="SAM" id="Coils"/>
    </source>
</evidence>